<dbReference type="InterPro" id="IPR027954">
    <property type="entry name" value="Transcobalamin-like_C"/>
</dbReference>
<evidence type="ECO:0000313" key="5">
    <source>
        <dbReference type="Proteomes" id="UP000009236"/>
    </source>
</evidence>
<dbReference type="HOGENOM" id="CLU_1666047_0_0_11"/>
<dbReference type="PROSITE" id="PS51257">
    <property type="entry name" value="PROKAR_LIPOPROTEIN"/>
    <property type="match status" value="1"/>
</dbReference>
<proteinExistence type="predicted"/>
<evidence type="ECO:0000259" key="3">
    <source>
        <dbReference type="Pfam" id="PF14478"/>
    </source>
</evidence>
<dbReference type="STRING" id="743718.Isova_1802"/>
<feature type="signal peptide" evidence="2">
    <location>
        <begin position="1"/>
        <end position="20"/>
    </location>
</feature>
<dbReference type="Pfam" id="PF14478">
    <property type="entry name" value="DUF4430"/>
    <property type="match status" value="1"/>
</dbReference>
<feature type="chain" id="PRO_5038747401" description="Transcobalamin-like C-terminal domain-containing protein" evidence="2">
    <location>
        <begin position="21"/>
        <end position="146"/>
    </location>
</feature>
<protein>
    <recommendedName>
        <fullName evidence="3">Transcobalamin-like C-terminal domain-containing protein</fullName>
    </recommendedName>
</protein>
<dbReference type="KEGG" id="iva:Isova_1802"/>
<dbReference type="Gene3D" id="2.170.130.30">
    <property type="match status" value="1"/>
</dbReference>
<evidence type="ECO:0000256" key="1">
    <source>
        <dbReference type="SAM" id="MobiDB-lite"/>
    </source>
</evidence>
<sequence>MTIALRLPRRLPAVSATVSAGLLAAALLAGCSTDAEPAAETAAEPTVSASVEADVSEGADTESAAPELTYAGQEGRTALELLLEADPSATVEGEGEMAFVTGIGGVEAGENEFWALYVDGEPAQVGAGSLVTEDGQEITWKLEAFE</sequence>
<gene>
    <name evidence="4" type="ordered locus">Isova_1802</name>
</gene>
<feature type="region of interest" description="Disordered" evidence="1">
    <location>
        <begin position="39"/>
        <end position="71"/>
    </location>
</feature>
<feature type="domain" description="Transcobalamin-like C-terminal" evidence="3">
    <location>
        <begin position="75"/>
        <end position="143"/>
    </location>
</feature>
<dbReference type="Proteomes" id="UP000009236">
    <property type="component" value="Chromosome"/>
</dbReference>
<accession>F6FWH4</accession>
<dbReference type="eggNOG" id="ENOG5032X32">
    <property type="taxonomic scope" value="Bacteria"/>
</dbReference>
<organism evidence="5">
    <name type="scientific">Isoptericola variabilis (strain 225)</name>
    <dbReference type="NCBI Taxonomy" id="743718"/>
    <lineage>
        <taxon>Bacteria</taxon>
        <taxon>Bacillati</taxon>
        <taxon>Actinomycetota</taxon>
        <taxon>Actinomycetes</taxon>
        <taxon>Micrococcales</taxon>
        <taxon>Promicromonosporaceae</taxon>
        <taxon>Isoptericola</taxon>
    </lineage>
</organism>
<dbReference type="AlphaFoldDB" id="F6FWH4"/>
<name>F6FWH4_ISOV2</name>
<reference evidence="4 5" key="1">
    <citation type="submission" date="2011-05" db="EMBL/GenBank/DDBJ databases">
        <title>Complete sequence of Isoptericola variabilis 225.</title>
        <authorList>
            <consortium name="US DOE Joint Genome Institute"/>
            <person name="Lucas S."/>
            <person name="Han J."/>
            <person name="Lapidus A."/>
            <person name="Cheng J.-F."/>
            <person name="Goodwin L."/>
            <person name="Pitluck S."/>
            <person name="Peters L."/>
            <person name="Mikhailova N."/>
            <person name="Zeytun A."/>
            <person name="Han C."/>
            <person name="Tapia R."/>
            <person name="Land M."/>
            <person name="Hauser L."/>
            <person name="Kyrpides N."/>
            <person name="Ivanova N."/>
            <person name="Pagani I."/>
            <person name="Siebers A."/>
            <person name="Allgaier M."/>
            <person name="Thelen M."/>
            <person name="Hugenholtz P."/>
            <person name="Gladden J."/>
            <person name="Woyke T."/>
        </authorList>
    </citation>
    <scope>NUCLEOTIDE SEQUENCE [LARGE SCALE GENOMIC DNA]</scope>
    <source>
        <strain evidence="5">225</strain>
    </source>
</reference>
<evidence type="ECO:0000313" key="4">
    <source>
        <dbReference type="EMBL" id="AEG44548.1"/>
    </source>
</evidence>
<keyword evidence="2" id="KW-0732">Signal</keyword>
<dbReference type="RefSeq" id="WP_013838940.1">
    <property type="nucleotide sequence ID" value="NC_015588.1"/>
</dbReference>
<dbReference type="EMBL" id="CP002810">
    <property type="protein sequence ID" value="AEG44548.1"/>
    <property type="molecule type" value="Genomic_DNA"/>
</dbReference>
<evidence type="ECO:0000256" key="2">
    <source>
        <dbReference type="SAM" id="SignalP"/>
    </source>
</evidence>
<keyword evidence="5" id="KW-1185">Reference proteome</keyword>